<evidence type="ECO:0000256" key="1">
    <source>
        <dbReference type="SAM" id="Phobius"/>
    </source>
</evidence>
<gene>
    <name evidence="2" type="ORF">OG579_09350</name>
</gene>
<dbReference type="InterPro" id="IPR009732">
    <property type="entry name" value="DUF1304"/>
</dbReference>
<keyword evidence="3" id="KW-1185">Reference proteome</keyword>
<keyword evidence="1" id="KW-1133">Transmembrane helix</keyword>
<dbReference type="AlphaFoldDB" id="A0AAU4K7N1"/>
<evidence type="ECO:0000313" key="3">
    <source>
        <dbReference type="Proteomes" id="UP001432128"/>
    </source>
</evidence>
<keyword evidence="1" id="KW-0472">Membrane</keyword>
<dbReference type="RefSeq" id="WP_328858903.1">
    <property type="nucleotide sequence ID" value="NZ_CP108021.1"/>
</dbReference>
<dbReference type="Proteomes" id="UP001432128">
    <property type="component" value="Chromosome"/>
</dbReference>
<evidence type="ECO:0000313" key="2">
    <source>
        <dbReference type="EMBL" id="WUM21949.1"/>
    </source>
</evidence>
<feature type="transmembrane region" description="Helical" evidence="1">
    <location>
        <begin position="101"/>
        <end position="121"/>
    </location>
</feature>
<organism evidence="2 3">
    <name type="scientific">Williamsia herbipolensis</name>
    <dbReference type="NCBI Taxonomy" id="1603258"/>
    <lineage>
        <taxon>Bacteria</taxon>
        <taxon>Bacillati</taxon>
        <taxon>Actinomycetota</taxon>
        <taxon>Actinomycetes</taxon>
        <taxon>Mycobacteriales</taxon>
        <taxon>Nocardiaceae</taxon>
        <taxon>Williamsia</taxon>
    </lineage>
</organism>
<dbReference type="PANTHER" id="PTHR38446:SF1">
    <property type="entry name" value="BLL0914 PROTEIN"/>
    <property type="match status" value="1"/>
</dbReference>
<dbReference type="KEGG" id="whr:OG579_09350"/>
<accession>A0AAU4K7N1</accession>
<dbReference type="PANTHER" id="PTHR38446">
    <property type="entry name" value="BLL0914 PROTEIN"/>
    <property type="match status" value="1"/>
</dbReference>
<dbReference type="Pfam" id="PF06993">
    <property type="entry name" value="DUF1304"/>
    <property type="match status" value="1"/>
</dbReference>
<feature type="transmembrane region" description="Helical" evidence="1">
    <location>
        <begin position="52"/>
        <end position="71"/>
    </location>
</feature>
<sequence length="122" mass="12443">MPVAAAVFAALAAVLHVAIFVMESVLWTRPAVYRRFGLASADDAAATQSMAYNQGFYNLFLALGIVIGIAVGGSVGTALVVFCCACIVAAAAVLLTTGLSYLRAAATQAVFAVVALVLFAVL</sequence>
<name>A0AAU4K7N1_9NOCA</name>
<dbReference type="EMBL" id="CP108021">
    <property type="protein sequence ID" value="WUM21949.1"/>
    <property type="molecule type" value="Genomic_DNA"/>
</dbReference>
<protein>
    <submittedName>
        <fullName evidence="2">DUF1304 domain-containing protein</fullName>
    </submittedName>
</protein>
<proteinExistence type="predicted"/>
<reference evidence="2 3" key="1">
    <citation type="submission" date="2022-10" db="EMBL/GenBank/DDBJ databases">
        <title>The complete genomes of actinobacterial strains from the NBC collection.</title>
        <authorList>
            <person name="Joergensen T.S."/>
            <person name="Alvarez Arevalo M."/>
            <person name="Sterndorff E.B."/>
            <person name="Faurdal D."/>
            <person name="Vuksanovic O."/>
            <person name="Mourched A.-S."/>
            <person name="Charusanti P."/>
            <person name="Shaw S."/>
            <person name="Blin K."/>
            <person name="Weber T."/>
        </authorList>
    </citation>
    <scope>NUCLEOTIDE SEQUENCE [LARGE SCALE GENOMIC DNA]</scope>
    <source>
        <strain evidence="2 3">NBC_00319</strain>
    </source>
</reference>
<keyword evidence="1" id="KW-0812">Transmembrane</keyword>